<keyword evidence="2" id="KW-0560">Oxidoreductase</keyword>
<dbReference type="Gene3D" id="3.40.50.720">
    <property type="entry name" value="NAD(P)-binding Rossmann-like Domain"/>
    <property type="match status" value="1"/>
</dbReference>
<dbReference type="CDD" id="cd05233">
    <property type="entry name" value="SDR_c"/>
    <property type="match status" value="1"/>
</dbReference>
<dbReference type="PANTHER" id="PTHR43639:SF1">
    <property type="entry name" value="SHORT-CHAIN DEHYDROGENASE_REDUCTASE FAMILY PROTEIN"/>
    <property type="match status" value="1"/>
</dbReference>
<keyword evidence="4" id="KW-1185">Reference proteome</keyword>
<reference evidence="3 4" key="1">
    <citation type="submission" date="2019-10" db="EMBL/GenBank/DDBJ databases">
        <title>Whole genome shotgun sequence of Acrocarpospora macrocephala NBRC 16266.</title>
        <authorList>
            <person name="Ichikawa N."/>
            <person name="Kimura A."/>
            <person name="Kitahashi Y."/>
            <person name="Komaki H."/>
            <person name="Oguchi A."/>
        </authorList>
    </citation>
    <scope>NUCLEOTIDE SEQUENCE [LARGE SCALE GENOMIC DNA]</scope>
    <source>
        <strain evidence="3 4">NBRC 16266</strain>
    </source>
</reference>
<protein>
    <submittedName>
        <fullName evidence="3">Beta-ketoacyl-ACP reductase</fullName>
    </submittedName>
</protein>
<dbReference type="AlphaFoldDB" id="A0A5M3WEF6"/>
<comment type="caution">
    <text evidence="3">The sequence shown here is derived from an EMBL/GenBank/DDBJ whole genome shotgun (WGS) entry which is preliminary data.</text>
</comment>
<evidence type="ECO:0000256" key="2">
    <source>
        <dbReference type="ARBA" id="ARBA00023002"/>
    </source>
</evidence>
<evidence type="ECO:0000313" key="3">
    <source>
        <dbReference type="EMBL" id="GES07236.1"/>
    </source>
</evidence>
<evidence type="ECO:0000256" key="1">
    <source>
        <dbReference type="ARBA" id="ARBA00006484"/>
    </source>
</evidence>
<comment type="similarity">
    <text evidence="1">Belongs to the short-chain dehydrogenases/reductases (SDR) family.</text>
</comment>
<dbReference type="PANTHER" id="PTHR43639">
    <property type="entry name" value="OXIDOREDUCTASE, SHORT-CHAIN DEHYDROGENASE/REDUCTASE FAMILY (AFU_ORTHOLOGUE AFUA_5G02870)"/>
    <property type="match status" value="1"/>
</dbReference>
<organism evidence="3 4">
    <name type="scientific">Acrocarpospora macrocephala</name>
    <dbReference type="NCBI Taxonomy" id="150177"/>
    <lineage>
        <taxon>Bacteria</taxon>
        <taxon>Bacillati</taxon>
        <taxon>Actinomycetota</taxon>
        <taxon>Actinomycetes</taxon>
        <taxon>Streptosporangiales</taxon>
        <taxon>Streptosporangiaceae</taxon>
        <taxon>Acrocarpospora</taxon>
    </lineage>
</organism>
<dbReference type="SUPFAM" id="SSF51735">
    <property type="entry name" value="NAD(P)-binding Rossmann-fold domains"/>
    <property type="match status" value="1"/>
</dbReference>
<dbReference type="PRINTS" id="PR00080">
    <property type="entry name" value="SDRFAMILY"/>
</dbReference>
<evidence type="ECO:0000313" key="4">
    <source>
        <dbReference type="Proteomes" id="UP000331127"/>
    </source>
</evidence>
<gene>
    <name evidence="3" type="ORF">Amac_008310</name>
</gene>
<dbReference type="InterPro" id="IPR020904">
    <property type="entry name" value="Sc_DH/Rdtase_CS"/>
</dbReference>
<dbReference type="PROSITE" id="PS00061">
    <property type="entry name" value="ADH_SHORT"/>
    <property type="match status" value="1"/>
</dbReference>
<dbReference type="EMBL" id="BLAE01000005">
    <property type="protein sequence ID" value="GES07236.1"/>
    <property type="molecule type" value="Genomic_DNA"/>
</dbReference>
<dbReference type="InterPro" id="IPR036291">
    <property type="entry name" value="NAD(P)-bd_dom_sf"/>
</dbReference>
<accession>A0A5M3WEF6</accession>
<dbReference type="Pfam" id="PF13561">
    <property type="entry name" value="adh_short_C2"/>
    <property type="match status" value="1"/>
</dbReference>
<dbReference type="InterPro" id="IPR002347">
    <property type="entry name" value="SDR_fam"/>
</dbReference>
<sequence>MAVHYGHSERAAHQLAGELAGDGHAVVAGDLREQGAATKIVDDAVSRLGRIDVLVNNAGVTRRTLITEPSLAQWRADWEDVFAVNLFAAADLAWEVARHLRERPETAAGGRIVNVGSRGAFRGQADAIAYSASKAALHAMTHSLAIALGPYGIAVTAVAPGLVKTPMTASLIEDMSEEAVKAESPLARLAVPEDVAAAVAWLASPEAEWVSGAVVDVNGASYTH</sequence>
<dbReference type="Proteomes" id="UP000331127">
    <property type="component" value="Unassembled WGS sequence"/>
</dbReference>
<name>A0A5M3WEF6_9ACTN</name>
<dbReference type="GO" id="GO:0016491">
    <property type="term" value="F:oxidoreductase activity"/>
    <property type="evidence" value="ECO:0007669"/>
    <property type="project" value="UniProtKB-KW"/>
</dbReference>
<dbReference type="PRINTS" id="PR00081">
    <property type="entry name" value="GDHRDH"/>
</dbReference>
<proteinExistence type="inferred from homology"/>